<dbReference type="GO" id="GO:0016747">
    <property type="term" value="F:acyltransferase activity, transferring groups other than amino-acyl groups"/>
    <property type="evidence" value="ECO:0007669"/>
    <property type="project" value="InterPro"/>
</dbReference>
<proteinExistence type="predicted"/>
<dbReference type="Proteomes" id="UP000663193">
    <property type="component" value="Chromosome 20"/>
</dbReference>
<dbReference type="KEGG" id="pno:SNOG_14768"/>
<dbReference type="OrthoDB" id="544277at2759"/>
<evidence type="ECO:0000313" key="3">
    <source>
        <dbReference type="Proteomes" id="UP000663193"/>
    </source>
</evidence>
<evidence type="ECO:0000259" key="1">
    <source>
        <dbReference type="Pfam" id="PF00583"/>
    </source>
</evidence>
<dbReference type="RefSeq" id="XP_001804951.1">
    <property type="nucleotide sequence ID" value="XM_001804899.1"/>
</dbReference>
<dbReference type="OMA" id="QYYYVFS"/>
<sequence>MSSHATKEPTESAPTPRARVTSAAGNLYAPRALPVLVEAFEADPNFTYYLNKVPKASRQKSLEKVLELMLMIGESNNATFYESGAFDPSVGESPEPLFQSAAVVMQPGKAATNFGLRGWIKLIRQGALKLVWRAGLSFFKKILVEYPSNAEQVKKSVFLENEPYYYLLIIGTGTQHRGKGLAAAIIKEHQVIAQKKGLPMYLEASNKGAARVYEKCGFEHVSVAPEKEFVVGKGECDANGERATGNQAVGVRMYPMVWWPQGYVRGKAARL</sequence>
<evidence type="ECO:0000313" key="2">
    <source>
        <dbReference type="EMBL" id="QRD06203.1"/>
    </source>
</evidence>
<reference evidence="3" key="1">
    <citation type="journal article" date="2021" name="BMC Genomics">
        <title>Chromosome-level genome assembly and manually-curated proteome of model necrotroph Parastagonospora nodorum Sn15 reveals a genome-wide trove of candidate effector homologs, and redundancy of virulence-related functions within an accessory chromosome.</title>
        <authorList>
            <person name="Bertazzoni S."/>
            <person name="Jones D.A.B."/>
            <person name="Phan H.T."/>
            <person name="Tan K.-C."/>
            <person name="Hane J.K."/>
        </authorList>
    </citation>
    <scope>NUCLEOTIDE SEQUENCE [LARGE SCALE GENOMIC DNA]</scope>
    <source>
        <strain evidence="3">SN15 / ATCC MYA-4574 / FGSC 10173)</strain>
    </source>
</reference>
<dbReference type="InterPro" id="IPR016181">
    <property type="entry name" value="Acyl_CoA_acyltransferase"/>
</dbReference>
<accession>A0A7U2IAG4</accession>
<name>A0A7U2IAG4_PHANO</name>
<gene>
    <name evidence="2" type="ORF">JI435_147680</name>
</gene>
<dbReference type="PANTHER" id="PTHR42791:SF1">
    <property type="entry name" value="N-ACETYLTRANSFERASE DOMAIN-CONTAINING PROTEIN"/>
    <property type="match status" value="1"/>
</dbReference>
<dbReference type="SUPFAM" id="SSF55729">
    <property type="entry name" value="Acyl-CoA N-acyltransferases (Nat)"/>
    <property type="match status" value="1"/>
</dbReference>
<dbReference type="PANTHER" id="PTHR42791">
    <property type="entry name" value="GNAT FAMILY ACETYLTRANSFERASE"/>
    <property type="match status" value="1"/>
</dbReference>
<dbReference type="Gene3D" id="3.40.630.30">
    <property type="match status" value="1"/>
</dbReference>
<dbReference type="InterPro" id="IPR052523">
    <property type="entry name" value="Trichothecene_AcTrans"/>
</dbReference>
<dbReference type="VEuPathDB" id="FungiDB:JI435_147680"/>
<dbReference type="Pfam" id="PF00583">
    <property type="entry name" value="Acetyltransf_1"/>
    <property type="match status" value="1"/>
</dbReference>
<organism evidence="2 3">
    <name type="scientific">Phaeosphaeria nodorum (strain SN15 / ATCC MYA-4574 / FGSC 10173)</name>
    <name type="common">Glume blotch fungus</name>
    <name type="synonym">Parastagonospora nodorum</name>
    <dbReference type="NCBI Taxonomy" id="321614"/>
    <lineage>
        <taxon>Eukaryota</taxon>
        <taxon>Fungi</taxon>
        <taxon>Dikarya</taxon>
        <taxon>Ascomycota</taxon>
        <taxon>Pezizomycotina</taxon>
        <taxon>Dothideomycetes</taxon>
        <taxon>Pleosporomycetidae</taxon>
        <taxon>Pleosporales</taxon>
        <taxon>Pleosporineae</taxon>
        <taxon>Phaeosphaeriaceae</taxon>
        <taxon>Parastagonospora</taxon>
    </lineage>
</organism>
<protein>
    <recommendedName>
        <fullName evidence="1">N-acetyltransferase domain-containing protein</fullName>
    </recommendedName>
</protein>
<feature type="domain" description="N-acetyltransferase" evidence="1">
    <location>
        <begin position="162"/>
        <end position="218"/>
    </location>
</feature>
<dbReference type="AlphaFoldDB" id="A0A7U2IAG4"/>
<dbReference type="EMBL" id="CP069042">
    <property type="protein sequence ID" value="QRD06203.1"/>
    <property type="molecule type" value="Genomic_DNA"/>
</dbReference>
<keyword evidence="3" id="KW-1185">Reference proteome</keyword>
<dbReference type="InterPro" id="IPR000182">
    <property type="entry name" value="GNAT_dom"/>
</dbReference>